<dbReference type="PaxDb" id="3880-AES76739"/>
<dbReference type="EMBL" id="CM001222">
    <property type="protein sequence ID" value="AES76739.1"/>
    <property type="molecule type" value="Genomic_DNA"/>
</dbReference>
<evidence type="ECO:0000313" key="3">
    <source>
        <dbReference type="Proteomes" id="UP000002051"/>
    </source>
</evidence>
<reference evidence="1 3" key="1">
    <citation type="journal article" date="2011" name="Nature">
        <title>The Medicago genome provides insight into the evolution of rhizobial symbioses.</title>
        <authorList>
            <person name="Young N.D."/>
            <person name="Debelle F."/>
            <person name="Oldroyd G.E."/>
            <person name="Geurts R."/>
            <person name="Cannon S.B."/>
            <person name="Udvardi M.K."/>
            <person name="Benedito V.A."/>
            <person name="Mayer K.F."/>
            <person name="Gouzy J."/>
            <person name="Schoof H."/>
            <person name="Van de Peer Y."/>
            <person name="Proost S."/>
            <person name="Cook D.R."/>
            <person name="Meyers B.C."/>
            <person name="Spannagl M."/>
            <person name="Cheung F."/>
            <person name="De Mita S."/>
            <person name="Krishnakumar V."/>
            <person name="Gundlach H."/>
            <person name="Zhou S."/>
            <person name="Mudge J."/>
            <person name="Bharti A.K."/>
            <person name="Murray J.D."/>
            <person name="Naoumkina M.A."/>
            <person name="Rosen B."/>
            <person name="Silverstein K.A."/>
            <person name="Tang H."/>
            <person name="Rombauts S."/>
            <person name="Zhao P.X."/>
            <person name="Zhou P."/>
            <person name="Barbe V."/>
            <person name="Bardou P."/>
            <person name="Bechner M."/>
            <person name="Bellec A."/>
            <person name="Berger A."/>
            <person name="Berges H."/>
            <person name="Bidwell S."/>
            <person name="Bisseling T."/>
            <person name="Choisne N."/>
            <person name="Couloux A."/>
            <person name="Denny R."/>
            <person name="Deshpande S."/>
            <person name="Dai X."/>
            <person name="Doyle J.J."/>
            <person name="Dudez A.M."/>
            <person name="Farmer A.D."/>
            <person name="Fouteau S."/>
            <person name="Franken C."/>
            <person name="Gibelin C."/>
            <person name="Gish J."/>
            <person name="Goldstein S."/>
            <person name="Gonzalez A.J."/>
            <person name="Green P.J."/>
            <person name="Hallab A."/>
            <person name="Hartog M."/>
            <person name="Hua A."/>
            <person name="Humphray S.J."/>
            <person name="Jeong D.H."/>
            <person name="Jing Y."/>
            <person name="Jocker A."/>
            <person name="Kenton S.M."/>
            <person name="Kim D.J."/>
            <person name="Klee K."/>
            <person name="Lai H."/>
            <person name="Lang C."/>
            <person name="Lin S."/>
            <person name="Macmil S.L."/>
            <person name="Magdelenat G."/>
            <person name="Matthews L."/>
            <person name="McCorrison J."/>
            <person name="Monaghan E.L."/>
            <person name="Mun J.H."/>
            <person name="Najar F.Z."/>
            <person name="Nicholson C."/>
            <person name="Noirot C."/>
            <person name="O'Bleness M."/>
            <person name="Paule C.R."/>
            <person name="Poulain J."/>
            <person name="Prion F."/>
            <person name="Qin B."/>
            <person name="Qu C."/>
            <person name="Retzel E.F."/>
            <person name="Riddle C."/>
            <person name="Sallet E."/>
            <person name="Samain S."/>
            <person name="Samson N."/>
            <person name="Sanders I."/>
            <person name="Saurat O."/>
            <person name="Scarpelli C."/>
            <person name="Schiex T."/>
            <person name="Segurens B."/>
            <person name="Severin A.J."/>
            <person name="Sherrier D.J."/>
            <person name="Shi R."/>
            <person name="Sims S."/>
            <person name="Singer S.R."/>
            <person name="Sinharoy S."/>
            <person name="Sterck L."/>
            <person name="Viollet A."/>
            <person name="Wang B.B."/>
            <person name="Wang K."/>
            <person name="Wang M."/>
            <person name="Wang X."/>
            <person name="Warfsmann J."/>
            <person name="Weissenbach J."/>
            <person name="White D.D."/>
            <person name="White J.D."/>
            <person name="Wiley G.B."/>
            <person name="Wincker P."/>
            <person name="Xing Y."/>
            <person name="Yang L."/>
            <person name="Yao Z."/>
            <person name="Ying F."/>
            <person name="Zhai J."/>
            <person name="Zhou L."/>
            <person name="Zuber A."/>
            <person name="Denarie J."/>
            <person name="Dixon R.A."/>
            <person name="May G.D."/>
            <person name="Schwartz D.C."/>
            <person name="Rogers J."/>
            <person name="Quetier F."/>
            <person name="Town C.D."/>
            <person name="Roe B.A."/>
        </authorList>
    </citation>
    <scope>NUCLEOTIDE SEQUENCE [LARGE SCALE GENOMIC DNA]</scope>
    <source>
        <strain evidence="1">A17</strain>
        <strain evidence="2 3">cv. Jemalong A17</strain>
    </source>
</reference>
<dbReference type="EnsemblPlants" id="AES76739">
    <property type="protein sequence ID" value="AES76739"/>
    <property type="gene ID" value="MTR_6g086330"/>
</dbReference>
<organism evidence="1 3">
    <name type="scientific">Medicago truncatula</name>
    <name type="common">Barrel medic</name>
    <name type="synonym">Medicago tribuloides</name>
    <dbReference type="NCBI Taxonomy" id="3880"/>
    <lineage>
        <taxon>Eukaryota</taxon>
        <taxon>Viridiplantae</taxon>
        <taxon>Streptophyta</taxon>
        <taxon>Embryophyta</taxon>
        <taxon>Tracheophyta</taxon>
        <taxon>Spermatophyta</taxon>
        <taxon>Magnoliopsida</taxon>
        <taxon>eudicotyledons</taxon>
        <taxon>Gunneridae</taxon>
        <taxon>Pentapetalae</taxon>
        <taxon>rosids</taxon>
        <taxon>fabids</taxon>
        <taxon>Fabales</taxon>
        <taxon>Fabaceae</taxon>
        <taxon>Papilionoideae</taxon>
        <taxon>50 kb inversion clade</taxon>
        <taxon>NPAAA clade</taxon>
        <taxon>Hologalegina</taxon>
        <taxon>IRL clade</taxon>
        <taxon>Trifolieae</taxon>
        <taxon>Medicago</taxon>
    </lineage>
</organism>
<keyword evidence="3" id="KW-1185">Reference proteome</keyword>
<reference evidence="2" key="3">
    <citation type="submission" date="2015-04" db="UniProtKB">
        <authorList>
            <consortium name="EnsemblPlants"/>
        </authorList>
    </citation>
    <scope>IDENTIFICATION</scope>
    <source>
        <strain evidence="2">cv. Jemalong A17</strain>
    </source>
</reference>
<dbReference type="Proteomes" id="UP000002051">
    <property type="component" value="Chromosome 6"/>
</dbReference>
<dbReference type="AlphaFoldDB" id="G7KNI5"/>
<reference evidence="1 3" key="2">
    <citation type="journal article" date="2014" name="BMC Genomics">
        <title>An improved genome release (version Mt4.0) for the model legume Medicago truncatula.</title>
        <authorList>
            <person name="Tang H."/>
            <person name="Krishnakumar V."/>
            <person name="Bidwell S."/>
            <person name="Rosen B."/>
            <person name="Chan A."/>
            <person name="Zhou S."/>
            <person name="Gentzbittel L."/>
            <person name="Childs K.L."/>
            <person name="Yandell M."/>
            <person name="Gundlach H."/>
            <person name="Mayer K.F."/>
            <person name="Schwartz D.C."/>
            <person name="Town C.D."/>
        </authorList>
    </citation>
    <scope>GENOME REANNOTATION</scope>
    <source>
        <strain evidence="2 3">cv. Jemalong A17</strain>
    </source>
</reference>
<name>G7KNI5_MEDTR</name>
<evidence type="ECO:0000313" key="1">
    <source>
        <dbReference type="EMBL" id="AES76739.1"/>
    </source>
</evidence>
<proteinExistence type="predicted"/>
<sequence>MINGDEREGVSRGVFELDPTVMSTDIFLLTGQQSSRECVSKGAFELDHVVLPANIFLLAG</sequence>
<gene>
    <name evidence="1" type="ordered locus">MTR_6g086330</name>
</gene>
<evidence type="ECO:0000313" key="2">
    <source>
        <dbReference type="EnsemblPlants" id="AES76739"/>
    </source>
</evidence>
<protein>
    <submittedName>
        <fullName evidence="1 2">Uncharacterized protein</fullName>
    </submittedName>
</protein>
<dbReference type="HOGENOM" id="CLU_2945238_0_0_1"/>
<accession>G7KNI5</accession>